<gene>
    <name evidence="1" type="ORF">EDD32_2481</name>
</gene>
<evidence type="ECO:0000313" key="2">
    <source>
        <dbReference type="Proteomes" id="UP000280726"/>
    </source>
</evidence>
<accession>A0A3N4Z7G8</accession>
<evidence type="ECO:0000313" key="1">
    <source>
        <dbReference type="EMBL" id="RPF27974.1"/>
    </source>
</evidence>
<keyword evidence="2" id="KW-1185">Reference proteome</keyword>
<dbReference type="RefSeq" id="WP_170175279.1">
    <property type="nucleotide sequence ID" value="NZ_RKRA01000001.1"/>
</dbReference>
<dbReference type="Proteomes" id="UP000280726">
    <property type="component" value="Unassembled WGS sequence"/>
</dbReference>
<reference evidence="1 2" key="1">
    <citation type="submission" date="2018-11" db="EMBL/GenBank/DDBJ databases">
        <title>Sequencing the genomes of 1000 actinobacteria strains.</title>
        <authorList>
            <person name="Klenk H.-P."/>
        </authorList>
    </citation>
    <scope>NUCLEOTIDE SEQUENCE [LARGE SCALE GENOMIC DNA]</scope>
    <source>
        <strain evidence="1 2">DSM 14418</strain>
    </source>
</reference>
<dbReference type="EMBL" id="RKRA01000001">
    <property type="protein sequence ID" value="RPF27974.1"/>
    <property type="molecule type" value="Genomic_DNA"/>
</dbReference>
<name>A0A3N4Z7G8_9MICO</name>
<dbReference type="AlphaFoldDB" id="A0A3N4Z7G8"/>
<protein>
    <submittedName>
        <fullName evidence="1">Uncharacterized protein</fullName>
    </submittedName>
</protein>
<sequence length="53" mass="5678">MDVTPADLPAARPVAADPLERLSEIDELPLADQVAVFDAIHSHLSARLRSAES</sequence>
<proteinExistence type="predicted"/>
<organism evidence="1 2">
    <name type="scientific">Georgenia muralis</name>
    <dbReference type="NCBI Taxonomy" id="154117"/>
    <lineage>
        <taxon>Bacteria</taxon>
        <taxon>Bacillati</taxon>
        <taxon>Actinomycetota</taxon>
        <taxon>Actinomycetes</taxon>
        <taxon>Micrococcales</taxon>
        <taxon>Bogoriellaceae</taxon>
        <taxon>Georgenia</taxon>
    </lineage>
</organism>
<comment type="caution">
    <text evidence="1">The sequence shown here is derived from an EMBL/GenBank/DDBJ whole genome shotgun (WGS) entry which is preliminary data.</text>
</comment>